<sequence>MFKIYIDPEVQKFILNLEPVTKAKIARNLDLLENFGYKLEMPHSKKISDTLFELRIRGQQEIRIFYCFHNEVIKLLHGFTKKSQKIPLKELRAAENKYKALTQYNL</sequence>
<accession>A0A1F5NA10</accession>
<evidence type="ECO:0000313" key="2">
    <source>
        <dbReference type="Proteomes" id="UP000177610"/>
    </source>
</evidence>
<dbReference type="InterPro" id="IPR009241">
    <property type="entry name" value="HigB-like"/>
</dbReference>
<dbReference type="Pfam" id="PF05973">
    <property type="entry name" value="Gp49"/>
    <property type="match status" value="1"/>
</dbReference>
<comment type="caution">
    <text evidence="1">The sequence shown here is derived from an EMBL/GenBank/DDBJ whole genome shotgun (WGS) entry which is preliminary data.</text>
</comment>
<evidence type="ECO:0000313" key="1">
    <source>
        <dbReference type="EMBL" id="OGE74408.1"/>
    </source>
</evidence>
<dbReference type="InterPro" id="IPR035093">
    <property type="entry name" value="RelE/ParE_toxin_dom_sf"/>
</dbReference>
<proteinExistence type="predicted"/>
<reference evidence="1 2" key="1">
    <citation type="journal article" date="2016" name="Nat. Commun.">
        <title>Thousands of microbial genomes shed light on interconnected biogeochemical processes in an aquifer system.</title>
        <authorList>
            <person name="Anantharaman K."/>
            <person name="Brown C.T."/>
            <person name="Hug L.A."/>
            <person name="Sharon I."/>
            <person name="Castelle C.J."/>
            <person name="Probst A.J."/>
            <person name="Thomas B.C."/>
            <person name="Singh A."/>
            <person name="Wilkins M.J."/>
            <person name="Karaoz U."/>
            <person name="Brodie E.L."/>
            <person name="Williams K.H."/>
            <person name="Hubbard S.S."/>
            <person name="Banfield J.F."/>
        </authorList>
    </citation>
    <scope>NUCLEOTIDE SEQUENCE [LARGE SCALE GENOMIC DNA]</scope>
</reference>
<protein>
    <recommendedName>
        <fullName evidence="3">Addiction module toxin RelE</fullName>
    </recommendedName>
</protein>
<gene>
    <name evidence="1" type="ORF">A2717_02645</name>
</gene>
<dbReference type="AlphaFoldDB" id="A0A1F5NA10"/>
<name>A0A1F5NA10_9BACT</name>
<dbReference type="SUPFAM" id="SSF143011">
    <property type="entry name" value="RelE-like"/>
    <property type="match status" value="1"/>
</dbReference>
<evidence type="ECO:0008006" key="3">
    <source>
        <dbReference type="Google" id="ProtNLM"/>
    </source>
</evidence>
<dbReference type="STRING" id="1817821.A2717_02645"/>
<dbReference type="EMBL" id="MFEH01000001">
    <property type="protein sequence ID" value="OGE74408.1"/>
    <property type="molecule type" value="Genomic_DNA"/>
</dbReference>
<dbReference type="Proteomes" id="UP000177610">
    <property type="component" value="Unassembled WGS sequence"/>
</dbReference>
<organism evidence="1 2">
    <name type="scientific">Candidatus Doudnabacteria bacterium RIFCSPHIGHO2_01_FULL_41_86</name>
    <dbReference type="NCBI Taxonomy" id="1817821"/>
    <lineage>
        <taxon>Bacteria</taxon>
        <taxon>Candidatus Doudnaibacteriota</taxon>
    </lineage>
</organism>